<comment type="subcellular location">
    <subcellularLocation>
        <location evidence="1">Cell inner membrane</location>
        <topology evidence="1">Multi-pass membrane protein</topology>
    </subcellularLocation>
</comment>
<dbReference type="Pfam" id="PF07690">
    <property type="entry name" value="MFS_1"/>
    <property type="match status" value="1"/>
</dbReference>
<evidence type="ECO:0000313" key="8">
    <source>
        <dbReference type="EMBL" id="PZO91764.1"/>
    </source>
</evidence>
<keyword evidence="5 6" id="KW-0472">Membrane</keyword>
<dbReference type="AlphaFoldDB" id="A0A2W5AB32"/>
<feature type="domain" description="Major facilitator superfamily (MFS) profile" evidence="7">
    <location>
        <begin position="6"/>
        <end position="405"/>
    </location>
</feature>
<evidence type="ECO:0000256" key="5">
    <source>
        <dbReference type="ARBA" id="ARBA00023136"/>
    </source>
</evidence>
<feature type="transmembrane region" description="Helical" evidence="6">
    <location>
        <begin position="283"/>
        <end position="302"/>
    </location>
</feature>
<dbReference type="InterPro" id="IPR036259">
    <property type="entry name" value="MFS_trans_sf"/>
</dbReference>
<evidence type="ECO:0000256" key="4">
    <source>
        <dbReference type="ARBA" id="ARBA00022989"/>
    </source>
</evidence>
<dbReference type="GO" id="GO:0022857">
    <property type="term" value="F:transmembrane transporter activity"/>
    <property type="evidence" value="ECO:0007669"/>
    <property type="project" value="InterPro"/>
</dbReference>
<feature type="transmembrane region" description="Helical" evidence="6">
    <location>
        <begin position="314"/>
        <end position="334"/>
    </location>
</feature>
<accession>A0A2W5AB32</accession>
<dbReference type="PANTHER" id="PTHR43702">
    <property type="entry name" value="L-FUCOSE-PROTON SYMPORTER"/>
    <property type="match status" value="1"/>
</dbReference>
<gene>
    <name evidence="8" type="ORF">DI623_02130</name>
</gene>
<evidence type="ECO:0000256" key="2">
    <source>
        <dbReference type="ARBA" id="ARBA00022475"/>
    </source>
</evidence>
<dbReference type="Proteomes" id="UP000249066">
    <property type="component" value="Unassembled WGS sequence"/>
</dbReference>
<dbReference type="InterPro" id="IPR050375">
    <property type="entry name" value="MFS_TsgA-like"/>
</dbReference>
<sequence>MSAPRLKLAILLSYAIFAVLLNSVGTVILQSIEYFRVDKIAASTLEGFKDLPIAIASFLLASFLPRIGYRRGMMAGLSIVGLACLAMPLLDSFWMTRLLFLSVGVGFALTKIGVYSFVGLLTDSPRGHASLLNVIEGVFMLGVLSGYWLFSLFIDAGDPASPRWLGIYWWLAGACALTVLLLAVSPFDESAARDTAHATTPREDFAAMLALAAKSLTLVFILSIFLYVLIEQGIGSWLPTFNRELLGLSAPMSVQAASIYAVGLAAGRLAAGAIVRRTGWYRLLIGCLAAMAALIVAVLPLAEAHRGAQVTSWAHAPLAAFLLPMIGLCMAPIYPALNSAILSAMPRSSQSAMVGLIVVFSALGGTTGSFIIGRTFAAVGGAYAFYLLLIPIAGVFLSMRALNRMVAGGQG</sequence>
<feature type="transmembrane region" description="Helical" evidence="6">
    <location>
        <begin position="354"/>
        <end position="377"/>
    </location>
</feature>
<dbReference type="Gene3D" id="1.20.1250.20">
    <property type="entry name" value="MFS general substrate transporter like domains"/>
    <property type="match status" value="2"/>
</dbReference>
<organism evidence="8 9">
    <name type="scientific">Sphingomonas sanxanigenens</name>
    <dbReference type="NCBI Taxonomy" id="397260"/>
    <lineage>
        <taxon>Bacteria</taxon>
        <taxon>Pseudomonadati</taxon>
        <taxon>Pseudomonadota</taxon>
        <taxon>Alphaproteobacteria</taxon>
        <taxon>Sphingomonadales</taxon>
        <taxon>Sphingomonadaceae</taxon>
        <taxon>Sphingomonas</taxon>
    </lineage>
</organism>
<dbReference type="InterPro" id="IPR011701">
    <property type="entry name" value="MFS"/>
</dbReference>
<dbReference type="EMBL" id="QFNN01000005">
    <property type="protein sequence ID" value="PZO91764.1"/>
    <property type="molecule type" value="Genomic_DNA"/>
</dbReference>
<proteinExistence type="predicted"/>
<evidence type="ECO:0000256" key="3">
    <source>
        <dbReference type="ARBA" id="ARBA00022692"/>
    </source>
</evidence>
<evidence type="ECO:0000313" key="9">
    <source>
        <dbReference type="Proteomes" id="UP000249066"/>
    </source>
</evidence>
<comment type="caution">
    <text evidence="8">The sequence shown here is derived from an EMBL/GenBank/DDBJ whole genome shotgun (WGS) entry which is preliminary data.</text>
</comment>
<keyword evidence="2" id="KW-1003">Cell membrane</keyword>
<dbReference type="GO" id="GO:0005886">
    <property type="term" value="C:plasma membrane"/>
    <property type="evidence" value="ECO:0007669"/>
    <property type="project" value="UniProtKB-SubCell"/>
</dbReference>
<dbReference type="SUPFAM" id="SSF103473">
    <property type="entry name" value="MFS general substrate transporter"/>
    <property type="match status" value="1"/>
</dbReference>
<feature type="transmembrane region" description="Helical" evidence="6">
    <location>
        <begin position="205"/>
        <end position="230"/>
    </location>
</feature>
<evidence type="ECO:0000256" key="1">
    <source>
        <dbReference type="ARBA" id="ARBA00004429"/>
    </source>
</evidence>
<reference evidence="8 9" key="1">
    <citation type="submission" date="2017-08" db="EMBL/GenBank/DDBJ databases">
        <title>Infants hospitalized years apart are colonized by the same room-sourced microbial strains.</title>
        <authorList>
            <person name="Brooks B."/>
            <person name="Olm M.R."/>
            <person name="Firek B.A."/>
            <person name="Baker R."/>
            <person name="Thomas B.C."/>
            <person name="Morowitz M.J."/>
            <person name="Banfield J.F."/>
        </authorList>
    </citation>
    <scope>NUCLEOTIDE SEQUENCE [LARGE SCALE GENOMIC DNA]</scope>
    <source>
        <strain evidence="8">S2_018_000_R2_101</strain>
    </source>
</reference>
<keyword evidence="4 6" id="KW-1133">Transmembrane helix</keyword>
<name>A0A2W5AB32_9SPHN</name>
<feature type="transmembrane region" description="Helical" evidence="6">
    <location>
        <begin position="100"/>
        <end position="122"/>
    </location>
</feature>
<dbReference type="InterPro" id="IPR020846">
    <property type="entry name" value="MFS_dom"/>
</dbReference>
<protein>
    <submittedName>
        <fullName evidence="8">MFS transporter</fullName>
    </submittedName>
</protein>
<feature type="transmembrane region" description="Helical" evidence="6">
    <location>
        <begin position="134"/>
        <end position="154"/>
    </location>
</feature>
<feature type="transmembrane region" description="Helical" evidence="6">
    <location>
        <begin position="166"/>
        <end position="184"/>
    </location>
</feature>
<evidence type="ECO:0000256" key="6">
    <source>
        <dbReference type="SAM" id="Phobius"/>
    </source>
</evidence>
<dbReference type="PANTHER" id="PTHR43702:SF11">
    <property type="entry name" value="L-FUCOSE-PROTON SYMPORTER"/>
    <property type="match status" value="1"/>
</dbReference>
<feature type="transmembrane region" description="Helical" evidence="6">
    <location>
        <begin position="250"/>
        <end position="271"/>
    </location>
</feature>
<dbReference type="PROSITE" id="PS50850">
    <property type="entry name" value="MFS"/>
    <property type="match status" value="1"/>
</dbReference>
<feature type="transmembrane region" description="Helical" evidence="6">
    <location>
        <begin position="76"/>
        <end position="94"/>
    </location>
</feature>
<evidence type="ECO:0000259" key="7">
    <source>
        <dbReference type="PROSITE" id="PS50850"/>
    </source>
</evidence>
<keyword evidence="3 6" id="KW-0812">Transmembrane</keyword>
<feature type="transmembrane region" description="Helical" evidence="6">
    <location>
        <begin position="383"/>
        <end position="402"/>
    </location>
</feature>